<dbReference type="PROSITE" id="PS51225">
    <property type="entry name" value="MARVEL"/>
    <property type="match status" value="1"/>
</dbReference>
<evidence type="ECO:0000256" key="1">
    <source>
        <dbReference type="ARBA" id="ARBA00004141"/>
    </source>
</evidence>
<protein>
    <recommendedName>
        <fullName evidence="7">MARVEL domain-containing protein</fullName>
    </recommendedName>
</protein>
<comment type="subcellular location">
    <subcellularLocation>
        <location evidence="1">Membrane</location>
        <topology evidence="1">Multi-pass membrane protein</topology>
    </subcellularLocation>
</comment>
<dbReference type="Pfam" id="PF01284">
    <property type="entry name" value="MARVEL"/>
    <property type="match status" value="1"/>
</dbReference>
<organism evidence="8">
    <name type="scientific">Schistocephalus solidus</name>
    <name type="common">Tapeworm</name>
    <dbReference type="NCBI Taxonomy" id="70667"/>
    <lineage>
        <taxon>Eukaryota</taxon>
        <taxon>Metazoa</taxon>
        <taxon>Spiralia</taxon>
        <taxon>Lophotrochozoa</taxon>
        <taxon>Platyhelminthes</taxon>
        <taxon>Cestoda</taxon>
        <taxon>Eucestoda</taxon>
        <taxon>Diphyllobothriidea</taxon>
        <taxon>Diphyllobothriidae</taxon>
        <taxon>Schistocephalus</taxon>
    </lineage>
</organism>
<dbReference type="GO" id="GO:0016020">
    <property type="term" value="C:membrane"/>
    <property type="evidence" value="ECO:0007669"/>
    <property type="project" value="UniProtKB-SubCell"/>
</dbReference>
<evidence type="ECO:0000256" key="4">
    <source>
        <dbReference type="ARBA" id="ARBA00023136"/>
    </source>
</evidence>
<feature type="domain" description="MARVEL" evidence="7">
    <location>
        <begin position="6"/>
        <end position="131"/>
    </location>
</feature>
<feature type="transmembrane region" description="Helical" evidence="6">
    <location>
        <begin position="12"/>
        <end position="34"/>
    </location>
</feature>
<evidence type="ECO:0000256" key="3">
    <source>
        <dbReference type="ARBA" id="ARBA00022989"/>
    </source>
</evidence>
<dbReference type="EMBL" id="GEEE01020712">
    <property type="protein sequence ID" value="JAP42513.1"/>
    <property type="molecule type" value="Transcribed_RNA"/>
</dbReference>
<keyword evidence="3 6" id="KW-1133">Transmembrane helix</keyword>
<accession>A0A0V0J535</accession>
<reference evidence="8" key="1">
    <citation type="submission" date="2016-01" db="EMBL/GenBank/DDBJ databases">
        <title>Reference transcriptome for the parasite Schistocephalus solidus: insights into the molecular evolution of parasitism.</title>
        <authorList>
            <person name="Hebert F.O."/>
            <person name="Grambauer S."/>
            <person name="Barber I."/>
            <person name="Landry C.R."/>
            <person name="Aubin-Horth N."/>
        </authorList>
    </citation>
    <scope>NUCLEOTIDE SEQUENCE</scope>
</reference>
<sequence>MVDGGYATTIPGIMKIVGAILGFITMILIAVGLNVRFSEFGFILFVSIYVWIICLLLLLLHIFGISGSRPFEIFEAVALGLMVLFVFIAFIIAAVYSGRTNYSYLIAITVFFFAILVTSIVDLVFHVRKMV</sequence>
<dbReference type="PANTHER" id="PTHR22776">
    <property type="entry name" value="MARVEL-CONTAINING POTENTIAL LIPID RAFT-ASSOCIATED PROTEIN"/>
    <property type="match status" value="1"/>
</dbReference>
<evidence type="ECO:0000256" key="2">
    <source>
        <dbReference type="ARBA" id="ARBA00022692"/>
    </source>
</evidence>
<feature type="transmembrane region" description="Helical" evidence="6">
    <location>
        <begin position="76"/>
        <end position="96"/>
    </location>
</feature>
<dbReference type="AlphaFoldDB" id="A0A0V0J535"/>
<proteinExistence type="predicted"/>
<dbReference type="InterPro" id="IPR050578">
    <property type="entry name" value="MARVEL-CKLF_proteins"/>
</dbReference>
<evidence type="ECO:0000256" key="6">
    <source>
        <dbReference type="SAM" id="Phobius"/>
    </source>
</evidence>
<dbReference type="PANTHER" id="PTHR22776:SF97">
    <property type="entry name" value="RE01453P"/>
    <property type="match status" value="1"/>
</dbReference>
<evidence type="ECO:0000313" key="8">
    <source>
        <dbReference type="EMBL" id="JAP60678.1"/>
    </source>
</evidence>
<feature type="transmembrane region" description="Helical" evidence="6">
    <location>
        <begin position="102"/>
        <end position="125"/>
    </location>
</feature>
<dbReference type="InterPro" id="IPR008253">
    <property type="entry name" value="Marvel"/>
</dbReference>
<gene>
    <name evidence="8" type="ORF">TR123561</name>
</gene>
<dbReference type="EMBL" id="GEEE01002547">
    <property type="protein sequence ID" value="JAP60678.1"/>
    <property type="molecule type" value="Transcribed_RNA"/>
</dbReference>
<name>A0A0V0J535_SCHSO</name>
<evidence type="ECO:0000259" key="7">
    <source>
        <dbReference type="PROSITE" id="PS51225"/>
    </source>
</evidence>
<keyword evidence="2 5" id="KW-0812">Transmembrane</keyword>
<keyword evidence="4 5" id="KW-0472">Membrane</keyword>
<evidence type="ECO:0000256" key="5">
    <source>
        <dbReference type="PROSITE-ProRule" id="PRU00581"/>
    </source>
</evidence>
<feature type="transmembrane region" description="Helical" evidence="6">
    <location>
        <begin position="40"/>
        <end position="64"/>
    </location>
</feature>